<evidence type="ECO:0000256" key="5">
    <source>
        <dbReference type="ARBA" id="ARBA00023136"/>
    </source>
</evidence>
<proteinExistence type="predicted"/>
<keyword evidence="4 7" id="KW-1133">Transmembrane helix</keyword>
<sequence>MFYTRKELATRMSIFYTGNMLASSFSGLIAAGIFSEMDGKHGLAGWQWCVPLAHPTYTTSLTPSSKALHHPGRHLHRRLNPRRLPPPRLAAQNALAHSHRAATRPQPHLHRYHRPPRIRHLGVEGLARSGHRLAHVAVLPDGQHASVGKRLQELPAVSRQDARLQHNHHAGAHVPAVHRRGHRVDPGVALVRPLQRAHVAHDRLQAHRHRGLRDRSRHAQHRGALCRDHAVCWRDVWREQHHPVVDGGDAGPDGREEGGGDCDGEYDGQPCVRVHAVPVAGFGRAAVLAGNVGEHWVFRGRHHLCVDHADGANEAESEDEGGRPGVHELLRVLRELADSVGGHVDGLRRWRGRWGVQCWSYEIS</sequence>
<evidence type="ECO:0000256" key="6">
    <source>
        <dbReference type="SAM" id="MobiDB-lite"/>
    </source>
</evidence>
<keyword evidence="2" id="KW-0813">Transport</keyword>
<keyword evidence="5 7" id="KW-0472">Membrane</keyword>
<dbReference type="OrthoDB" id="3639251at2759"/>
<accession>K2RV83</accession>
<name>K2RV83_MACPH</name>
<comment type="subcellular location">
    <subcellularLocation>
        <location evidence="1">Membrane</location>
        <topology evidence="1">Multi-pass membrane protein</topology>
    </subcellularLocation>
</comment>
<organism evidence="8 9">
    <name type="scientific">Macrophomina phaseolina (strain MS6)</name>
    <name type="common">Charcoal rot fungus</name>
    <dbReference type="NCBI Taxonomy" id="1126212"/>
    <lineage>
        <taxon>Eukaryota</taxon>
        <taxon>Fungi</taxon>
        <taxon>Dikarya</taxon>
        <taxon>Ascomycota</taxon>
        <taxon>Pezizomycotina</taxon>
        <taxon>Dothideomycetes</taxon>
        <taxon>Dothideomycetes incertae sedis</taxon>
        <taxon>Botryosphaeriales</taxon>
        <taxon>Botryosphaeriaceae</taxon>
        <taxon>Macrophomina</taxon>
    </lineage>
</organism>
<evidence type="ECO:0000313" key="9">
    <source>
        <dbReference type="Proteomes" id="UP000007129"/>
    </source>
</evidence>
<evidence type="ECO:0000256" key="4">
    <source>
        <dbReference type="ARBA" id="ARBA00022989"/>
    </source>
</evidence>
<evidence type="ECO:0000256" key="2">
    <source>
        <dbReference type="ARBA" id="ARBA00022448"/>
    </source>
</evidence>
<keyword evidence="3 7" id="KW-0812">Transmembrane</keyword>
<dbReference type="PANTHER" id="PTHR43791:SF62">
    <property type="entry name" value="MAJOR FACILITATOR SUPERFAMILY (MFS) PROFILE DOMAIN-CONTAINING PROTEIN"/>
    <property type="match status" value="1"/>
</dbReference>
<protein>
    <submittedName>
        <fullName evidence="8">Uncharacterized protein</fullName>
    </submittedName>
</protein>
<dbReference type="PANTHER" id="PTHR43791">
    <property type="entry name" value="PERMEASE-RELATED"/>
    <property type="match status" value="1"/>
</dbReference>
<evidence type="ECO:0000256" key="7">
    <source>
        <dbReference type="SAM" id="Phobius"/>
    </source>
</evidence>
<dbReference type="GO" id="GO:0016020">
    <property type="term" value="C:membrane"/>
    <property type="evidence" value="ECO:0007669"/>
    <property type="project" value="UniProtKB-SubCell"/>
</dbReference>
<dbReference type="InParanoid" id="K2RV83"/>
<dbReference type="HOGENOM" id="CLU_760904_0_0_1"/>
<dbReference type="EMBL" id="AHHD01000180">
    <property type="protein sequence ID" value="EKG18708.1"/>
    <property type="molecule type" value="Genomic_DNA"/>
</dbReference>
<dbReference type="Proteomes" id="UP000007129">
    <property type="component" value="Unassembled WGS sequence"/>
</dbReference>
<dbReference type="VEuPathDB" id="FungiDB:MPH_04054"/>
<evidence type="ECO:0000313" key="8">
    <source>
        <dbReference type="EMBL" id="EKG18708.1"/>
    </source>
</evidence>
<feature type="region of interest" description="Disordered" evidence="6">
    <location>
        <begin position="243"/>
        <end position="263"/>
    </location>
</feature>
<evidence type="ECO:0000256" key="3">
    <source>
        <dbReference type="ARBA" id="ARBA00022692"/>
    </source>
</evidence>
<reference evidence="8 9" key="1">
    <citation type="journal article" date="2012" name="BMC Genomics">
        <title>Tools to kill: Genome of one of the most destructive plant pathogenic fungi Macrophomina phaseolina.</title>
        <authorList>
            <person name="Islam M.S."/>
            <person name="Haque M.S."/>
            <person name="Islam M.M."/>
            <person name="Emdad E.M."/>
            <person name="Halim A."/>
            <person name="Hossen Q.M.M."/>
            <person name="Hossain M.Z."/>
            <person name="Ahmed B."/>
            <person name="Rahim S."/>
            <person name="Rahman M.S."/>
            <person name="Alam M.M."/>
            <person name="Hou S."/>
            <person name="Wan X."/>
            <person name="Saito J.A."/>
            <person name="Alam M."/>
        </authorList>
    </citation>
    <scope>NUCLEOTIDE SEQUENCE [LARGE SCALE GENOMIC DNA]</scope>
    <source>
        <strain evidence="8 9">MS6</strain>
    </source>
</reference>
<comment type="caution">
    <text evidence="8">The sequence shown here is derived from an EMBL/GenBank/DDBJ whole genome shotgun (WGS) entry which is preliminary data.</text>
</comment>
<feature type="transmembrane region" description="Helical" evidence="7">
    <location>
        <begin position="12"/>
        <end position="34"/>
    </location>
</feature>
<dbReference type="AlphaFoldDB" id="K2RV83"/>
<gene>
    <name evidence="8" type="ORF">MPH_04054</name>
</gene>
<evidence type="ECO:0000256" key="1">
    <source>
        <dbReference type="ARBA" id="ARBA00004141"/>
    </source>
</evidence>
<dbReference type="GO" id="GO:0022857">
    <property type="term" value="F:transmembrane transporter activity"/>
    <property type="evidence" value="ECO:0007669"/>
    <property type="project" value="TreeGrafter"/>
</dbReference>